<dbReference type="InterPro" id="IPR001537">
    <property type="entry name" value="SpoU_MeTrfase"/>
</dbReference>
<proteinExistence type="predicted"/>
<evidence type="ECO:0000259" key="4">
    <source>
        <dbReference type="Pfam" id="PF00588"/>
    </source>
</evidence>
<dbReference type="AlphaFoldDB" id="A0A0N5AY93"/>
<dbReference type="SUPFAM" id="SSF75217">
    <property type="entry name" value="alpha/beta knot"/>
    <property type="match status" value="1"/>
</dbReference>
<dbReference type="GO" id="GO:0030488">
    <property type="term" value="P:tRNA methylation"/>
    <property type="evidence" value="ECO:0007669"/>
    <property type="project" value="InterPro"/>
</dbReference>
<evidence type="ECO:0000256" key="3">
    <source>
        <dbReference type="SAM" id="SignalP"/>
    </source>
</evidence>
<evidence type="ECO:0000256" key="1">
    <source>
        <dbReference type="ARBA" id="ARBA00022603"/>
    </source>
</evidence>
<dbReference type="Pfam" id="PF00588">
    <property type="entry name" value="SpoU_methylase"/>
    <property type="match status" value="1"/>
</dbReference>
<evidence type="ECO:0000256" key="2">
    <source>
        <dbReference type="ARBA" id="ARBA00022679"/>
    </source>
</evidence>
<dbReference type="PANTHER" id="PTHR12029">
    <property type="entry name" value="RNA METHYLTRANSFERASE"/>
    <property type="match status" value="1"/>
</dbReference>
<dbReference type="InterPro" id="IPR044748">
    <property type="entry name" value="Trm3/TARBP1_C"/>
</dbReference>
<dbReference type="InterPro" id="IPR045330">
    <property type="entry name" value="TRM3/TARBP1"/>
</dbReference>
<dbReference type="CDD" id="cd18091">
    <property type="entry name" value="SpoU-like_TRM3-like"/>
    <property type="match status" value="1"/>
</dbReference>
<keyword evidence="3" id="KW-0732">Signal</keyword>
<keyword evidence="5" id="KW-1185">Reference proteome</keyword>
<reference evidence="6" key="1">
    <citation type="submission" date="2017-02" db="UniProtKB">
        <authorList>
            <consortium name="WormBaseParasite"/>
        </authorList>
    </citation>
    <scope>IDENTIFICATION</scope>
</reference>
<name>A0A0N5AY93_9BILA</name>
<dbReference type="GO" id="GO:0003723">
    <property type="term" value="F:RNA binding"/>
    <property type="evidence" value="ECO:0007669"/>
    <property type="project" value="InterPro"/>
</dbReference>
<dbReference type="InterPro" id="IPR029028">
    <property type="entry name" value="Alpha/beta_knot_MTases"/>
</dbReference>
<feature type="domain" description="tRNA/rRNA methyltransferase SpoU type" evidence="4">
    <location>
        <begin position="228"/>
        <end position="353"/>
    </location>
</feature>
<dbReference type="WBParaSite" id="SMUV_0000993001-mRNA-1">
    <property type="protein sequence ID" value="SMUV_0000993001-mRNA-1"/>
    <property type="gene ID" value="SMUV_0000993001"/>
</dbReference>
<dbReference type="Proteomes" id="UP000046393">
    <property type="component" value="Unplaced"/>
</dbReference>
<dbReference type="GO" id="GO:0016423">
    <property type="term" value="F:tRNA (guanine) methyltransferase activity"/>
    <property type="evidence" value="ECO:0007669"/>
    <property type="project" value="InterPro"/>
</dbReference>
<sequence length="361" mass="41375">MHPNGWIRNWVLLRIEFMCLKLTFNSDVYWRLLESNQMEEFMDGLSAFFSSVIKRLNQENTVFFSSYGLSLAHRQKTKLFQTLLLLTSDLDACLAEHCFLLFLPWCTAQNFSVRVTAIAALKCIWNSASTSTHSRFDYIKGVINFQDEQKGNASRIIHTLCTDFYFAAFHPRNNFNWEEETCGRISEGTLSVVTGSPADNHESDGEIQRKFNVLRETFIKCISHFLGICRTCEVFGVERLIIADLDIINDKEFKSLSMSSEKWMDFEQVRSNELVEYLQSCKAKGYTIVASEQATNSVCFDKFQIPPKTVLLLGDERKGVPVDLLRFADVIVEISQYGQTGSLNVHVSAALFIEKYAETHY</sequence>
<dbReference type="STRING" id="451379.A0A0N5AY93"/>
<keyword evidence="1" id="KW-0489">Methyltransferase</keyword>
<dbReference type="Gene3D" id="3.40.1280.10">
    <property type="match status" value="1"/>
</dbReference>
<accession>A0A0N5AY93</accession>
<evidence type="ECO:0000313" key="5">
    <source>
        <dbReference type="Proteomes" id="UP000046393"/>
    </source>
</evidence>
<dbReference type="InterPro" id="IPR029026">
    <property type="entry name" value="tRNA_m1G_MTases_N"/>
</dbReference>
<protein>
    <submittedName>
        <fullName evidence="6">SpoU_methylase domain-containing protein</fullName>
    </submittedName>
</protein>
<evidence type="ECO:0000313" key="6">
    <source>
        <dbReference type="WBParaSite" id="SMUV_0000993001-mRNA-1"/>
    </source>
</evidence>
<feature type="chain" id="PRO_5005893527" evidence="3">
    <location>
        <begin position="26"/>
        <end position="361"/>
    </location>
</feature>
<feature type="signal peptide" evidence="3">
    <location>
        <begin position="1"/>
        <end position="25"/>
    </location>
</feature>
<organism evidence="5 6">
    <name type="scientific">Syphacia muris</name>
    <dbReference type="NCBI Taxonomy" id="451379"/>
    <lineage>
        <taxon>Eukaryota</taxon>
        <taxon>Metazoa</taxon>
        <taxon>Ecdysozoa</taxon>
        <taxon>Nematoda</taxon>
        <taxon>Chromadorea</taxon>
        <taxon>Rhabditida</taxon>
        <taxon>Spirurina</taxon>
        <taxon>Oxyuridomorpha</taxon>
        <taxon>Oxyuroidea</taxon>
        <taxon>Oxyuridae</taxon>
        <taxon>Syphacia</taxon>
    </lineage>
</organism>
<keyword evidence="2" id="KW-0808">Transferase</keyword>
<dbReference type="PANTHER" id="PTHR12029:SF11">
    <property type="entry name" value="METHYLTRANSFERASE TARBP1-RELATED"/>
    <property type="match status" value="1"/>
</dbReference>